<dbReference type="Pfam" id="PF03483">
    <property type="entry name" value="B3_4"/>
    <property type="match status" value="1"/>
</dbReference>
<keyword evidence="4 15" id="KW-0963">Cytoplasm</keyword>
<dbReference type="Pfam" id="PF03147">
    <property type="entry name" value="FDX-ACB"/>
    <property type="match status" value="1"/>
</dbReference>
<dbReference type="RefSeq" id="WP_010007350.1">
    <property type="nucleotide sequence ID" value="NZ_JAGYGP010000001.1"/>
</dbReference>
<feature type="binding site" evidence="15">
    <location>
        <position position="486"/>
    </location>
    <ligand>
        <name>Mg(2+)</name>
        <dbReference type="ChEBI" id="CHEBI:18420"/>
        <note>shared with alpha subunit</note>
    </ligand>
</feature>
<evidence type="ECO:0000256" key="7">
    <source>
        <dbReference type="ARBA" id="ARBA00022723"/>
    </source>
</evidence>
<evidence type="ECO:0000256" key="2">
    <source>
        <dbReference type="ARBA" id="ARBA00008653"/>
    </source>
</evidence>
<dbReference type="InterPro" id="IPR009061">
    <property type="entry name" value="DNA-bd_dom_put_sf"/>
</dbReference>
<comment type="similarity">
    <text evidence="2 15">Belongs to the phenylalanyl-tRNA synthetase beta subunit family. Type 1 subfamily.</text>
</comment>
<evidence type="ECO:0000259" key="19">
    <source>
        <dbReference type="PROSITE" id="PS51483"/>
    </source>
</evidence>
<gene>
    <name evidence="15" type="primary">pheT</name>
    <name evidence="20" type="ORF">C5L23_000222</name>
</gene>
<dbReference type="PANTHER" id="PTHR10947">
    <property type="entry name" value="PHENYLALANYL-TRNA SYNTHETASE BETA CHAIN AND LEUCINE-RICH REPEAT-CONTAINING PROTEIN 47"/>
    <property type="match status" value="1"/>
</dbReference>
<keyword evidence="5 16" id="KW-0820">tRNA-binding</keyword>
<dbReference type="Gene3D" id="3.30.70.380">
    <property type="entry name" value="Ferrodoxin-fold anticodon-binding domain"/>
    <property type="match status" value="1"/>
</dbReference>
<dbReference type="Gene3D" id="2.40.50.140">
    <property type="entry name" value="Nucleic acid-binding proteins"/>
    <property type="match status" value="1"/>
</dbReference>
<dbReference type="GO" id="GO:0140096">
    <property type="term" value="F:catalytic activity, acting on a protein"/>
    <property type="evidence" value="ECO:0007669"/>
    <property type="project" value="UniProtKB-ARBA"/>
</dbReference>
<evidence type="ECO:0000256" key="4">
    <source>
        <dbReference type="ARBA" id="ARBA00022490"/>
    </source>
</evidence>
<sequence length="822" mass="91222">MKINLEWLNEYLDQPLAVTESDISDLVEEIERTSVEVDDYKTLADKQDGLIVAEVMSIATHPDSDHMVITQLDIGQSQQVQVVTGAPNVAVGQFVILAQVGAHIINHESGELIELSQVKLRGIESNGMLVALQEIGFDAKIAPKDFEAGIFVFNPEDIKDVSTGDDALAVLGMHDIVVDTDLTPNRADMLSMIGTAYEFGAMRHVTVTEPDFDLIEYETLAADQINVVIDEPSLVSKYAVRVMNNVTVQDSPLWLQKRLWNAGMRPINNIVDITNYMMLMYGQPIHAFDLDKLTGQTLHVRRAGEDEILTTLDGNERHLRSGEDIVIADDQRALMLAGVMGGMSSEVDANTKNIVIESAVFNSTLVRATARRHNLHSEASSRFERGVNSDNTFNTLDHAAALVDQLAQGQVAKGRVVAVDKQPPIIKIQLTSQRVNQLLGTQLTLADIATIFDRLAFTYENNGTALIVTVPARRPDISIEADLIEEVARLFGYDNLPVTLPVGPTTLGKLSHRQRKMRATRQIFESLGLNQAISYVLTTAEKAQKFTLAQKRPTVSLSYPMSSDRTTARQNILSGLLDDVAYNVAHSVHDIALYEQGRVFFAKNENELPQEVEHVAGVLVGELAESHWQKEKAERTVDFYDIKGIVAQYLDEIGISEKSIRYVATDQYPDMHPGQTADIYAGDIHLGFVGQIHPSTLKAQKLPRVFGFELNLEHVFSNIDEDILYQKISRFPQVSRDIALLVDDNISNATIESVIWDTAYSKLVDVTLFDLYTGENLSKGKRSLAYTLTYQDDDETLVETDVNTDFEKVKQALVSGLGAEIR</sequence>
<evidence type="ECO:0000313" key="21">
    <source>
        <dbReference type="Proteomes" id="UP000295681"/>
    </source>
</evidence>
<dbReference type="NCBIfam" id="TIGR00472">
    <property type="entry name" value="pheT_bact"/>
    <property type="match status" value="1"/>
</dbReference>
<dbReference type="FunFam" id="3.50.40.10:FF:000001">
    <property type="entry name" value="Phenylalanine--tRNA ligase beta subunit"/>
    <property type="match status" value="1"/>
</dbReference>
<dbReference type="InterPro" id="IPR012340">
    <property type="entry name" value="NA-bd_OB-fold"/>
</dbReference>
<evidence type="ECO:0000256" key="3">
    <source>
        <dbReference type="ARBA" id="ARBA00011209"/>
    </source>
</evidence>
<comment type="cofactor">
    <cofactor evidence="15">
        <name>Mg(2+)</name>
        <dbReference type="ChEBI" id="CHEBI:18420"/>
    </cofactor>
    <text evidence="15">Binds 2 magnesium ions per tetramer.</text>
</comment>
<dbReference type="STRING" id="907931.GCA_000165675_01302"/>
<reference evidence="20 21" key="1">
    <citation type="journal article" date="2019" name="Appl. Microbiol. Biotechnol.">
        <title>Uncovering carbohydrate metabolism through a genotype-phenotype association study of 56 lactic acid bacteria genomes.</title>
        <authorList>
            <person name="Buron-Moles G."/>
            <person name="Chailyan A."/>
            <person name="Dolejs I."/>
            <person name="Forster J."/>
            <person name="Miks M.H."/>
        </authorList>
    </citation>
    <scope>NUCLEOTIDE SEQUENCE [LARGE SCALE GENOMIC DNA]</scope>
    <source>
        <strain evidence="20 21">ATCC 700006</strain>
    </source>
</reference>
<comment type="subunit">
    <text evidence="3 15">Tetramer of two alpha and two beta subunits.</text>
</comment>
<dbReference type="SMART" id="SM00896">
    <property type="entry name" value="FDX-ACB"/>
    <property type="match status" value="1"/>
</dbReference>
<keyword evidence="7 15" id="KW-0479">Metal-binding</keyword>
<dbReference type="SUPFAM" id="SSF46955">
    <property type="entry name" value="Putative DNA-binding domain"/>
    <property type="match status" value="1"/>
</dbReference>
<keyword evidence="11 16" id="KW-0694">RNA-binding</keyword>
<evidence type="ECO:0000256" key="16">
    <source>
        <dbReference type="PROSITE-ProRule" id="PRU00209"/>
    </source>
</evidence>
<dbReference type="PROSITE" id="PS51483">
    <property type="entry name" value="B5"/>
    <property type="match status" value="1"/>
</dbReference>
<dbReference type="PANTHER" id="PTHR10947:SF0">
    <property type="entry name" value="PHENYLALANINE--TRNA LIGASE BETA SUBUNIT"/>
    <property type="match status" value="1"/>
</dbReference>
<organism evidence="20 21">
    <name type="scientific">Leuconostoc fallax</name>
    <dbReference type="NCBI Taxonomy" id="1251"/>
    <lineage>
        <taxon>Bacteria</taxon>
        <taxon>Bacillati</taxon>
        <taxon>Bacillota</taxon>
        <taxon>Bacilli</taxon>
        <taxon>Lactobacillales</taxon>
        <taxon>Lactobacillaceae</taxon>
        <taxon>Leuconostoc</taxon>
    </lineage>
</organism>
<evidence type="ECO:0000256" key="15">
    <source>
        <dbReference type="HAMAP-Rule" id="MF_00283"/>
    </source>
</evidence>
<dbReference type="SMART" id="SM00874">
    <property type="entry name" value="B5"/>
    <property type="match status" value="1"/>
</dbReference>
<evidence type="ECO:0000256" key="1">
    <source>
        <dbReference type="ARBA" id="ARBA00004496"/>
    </source>
</evidence>
<feature type="domain" description="TRNA-binding" evidence="17">
    <location>
        <begin position="44"/>
        <end position="168"/>
    </location>
</feature>
<comment type="catalytic activity">
    <reaction evidence="14 15">
        <text>tRNA(Phe) + L-phenylalanine + ATP = L-phenylalanyl-tRNA(Phe) + AMP + diphosphate + H(+)</text>
        <dbReference type="Rhea" id="RHEA:19413"/>
        <dbReference type="Rhea" id="RHEA-COMP:9668"/>
        <dbReference type="Rhea" id="RHEA-COMP:9699"/>
        <dbReference type="ChEBI" id="CHEBI:15378"/>
        <dbReference type="ChEBI" id="CHEBI:30616"/>
        <dbReference type="ChEBI" id="CHEBI:33019"/>
        <dbReference type="ChEBI" id="CHEBI:58095"/>
        <dbReference type="ChEBI" id="CHEBI:78442"/>
        <dbReference type="ChEBI" id="CHEBI:78531"/>
        <dbReference type="ChEBI" id="CHEBI:456215"/>
        <dbReference type="EC" id="6.1.1.20"/>
    </reaction>
</comment>
<dbReference type="SUPFAM" id="SSF50249">
    <property type="entry name" value="Nucleic acid-binding proteins"/>
    <property type="match status" value="1"/>
</dbReference>
<dbReference type="PROSITE" id="PS50886">
    <property type="entry name" value="TRBD"/>
    <property type="match status" value="1"/>
</dbReference>
<dbReference type="FunFam" id="3.30.70.380:FF:000001">
    <property type="entry name" value="Phenylalanine--tRNA ligase beta subunit"/>
    <property type="match status" value="1"/>
</dbReference>
<dbReference type="InterPro" id="IPR002547">
    <property type="entry name" value="tRNA-bd_dom"/>
</dbReference>
<dbReference type="GO" id="GO:0000287">
    <property type="term" value="F:magnesium ion binding"/>
    <property type="evidence" value="ECO:0007669"/>
    <property type="project" value="UniProtKB-UniRule"/>
</dbReference>
<comment type="caution">
    <text evidence="20">The sequence shown here is derived from an EMBL/GenBank/DDBJ whole genome shotgun (WGS) entry which is preliminary data.</text>
</comment>
<evidence type="ECO:0000256" key="9">
    <source>
        <dbReference type="ARBA" id="ARBA00022840"/>
    </source>
</evidence>
<keyword evidence="10 15" id="KW-0460">Magnesium</keyword>
<evidence type="ECO:0000259" key="18">
    <source>
        <dbReference type="PROSITE" id="PS51447"/>
    </source>
</evidence>
<dbReference type="InterPro" id="IPR004532">
    <property type="entry name" value="Phe-tRNA-ligase_IIc_bsu_bact"/>
</dbReference>
<evidence type="ECO:0000256" key="14">
    <source>
        <dbReference type="ARBA" id="ARBA00049255"/>
    </source>
</evidence>
<evidence type="ECO:0000256" key="8">
    <source>
        <dbReference type="ARBA" id="ARBA00022741"/>
    </source>
</evidence>
<dbReference type="AlphaFoldDB" id="A0A4R5N7Q7"/>
<name>A0A4R5N7Q7_9LACO</name>
<dbReference type="SUPFAM" id="SSF55681">
    <property type="entry name" value="Class II aaRS and biotin synthetases"/>
    <property type="match status" value="1"/>
</dbReference>
<feature type="binding site" evidence="15">
    <location>
        <position position="482"/>
    </location>
    <ligand>
        <name>Mg(2+)</name>
        <dbReference type="ChEBI" id="CHEBI:18420"/>
        <note>shared with alpha subunit</note>
    </ligand>
</feature>
<evidence type="ECO:0000256" key="12">
    <source>
        <dbReference type="ARBA" id="ARBA00022917"/>
    </source>
</evidence>
<keyword evidence="12 15" id="KW-0648">Protein biosynthesis</keyword>
<evidence type="ECO:0000256" key="13">
    <source>
        <dbReference type="ARBA" id="ARBA00023146"/>
    </source>
</evidence>
<dbReference type="EMBL" id="PUFI01000014">
    <property type="protein sequence ID" value="TDG67916.1"/>
    <property type="molecule type" value="Genomic_DNA"/>
</dbReference>
<dbReference type="Proteomes" id="UP000295681">
    <property type="component" value="Unassembled WGS sequence"/>
</dbReference>
<dbReference type="GO" id="GO:0004826">
    <property type="term" value="F:phenylalanine-tRNA ligase activity"/>
    <property type="evidence" value="ECO:0007669"/>
    <property type="project" value="UniProtKB-UniRule"/>
</dbReference>
<evidence type="ECO:0000256" key="10">
    <source>
        <dbReference type="ARBA" id="ARBA00022842"/>
    </source>
</evidence>
<evidence type="ECO:0000256" key="11">
    <source>
        <dbReference type="ARBA" id="ARBA00022884"/>
    </source>
</evidence>
<dbReference type="InterPro" id="IPR005147">
    <property type="entry name" value="tRNA_synthase_B5-dom"/>
</dbReference>
<dbReference type="SUPFAM" id="SSF54991">
    <property type="entry name" value="Anticodon-binding domain of PheRS"/>
    <property type="match status" value="1"/>
</dbReference>
<proteinExistence type="inferred from homology"/>
<dbReference type="GO" id="GO:0009328">
    <property type="term" value="C:phenylalanine-tRNA ligase complex"/>
    <property type="evidence" value="ECO:0007669"/>
    <property type="project" value="TreeGrafter"/>
</dbReference>
<dbReference type="GO" id="GO:0016740">
    <property type="term" value="F:transferase activity"/>
    <property type="evidence" value="ECO:0007669"/>
    <property type="project" value="UniProtKB-ARBA"/>
</dbReference>
<dbReference type="CDD" id="cd00769">
    <property type="entry name" value="PheRS_beta_core"/>
    <property type="match status" value="1"/>
</dbReference>
<keyword evidence="8 15" id="KW-0547">Nucleotide-binding</keyword>
<dbReference type="InterPro" id="IPR045864">
    <property type="entry name" value="aa-tRNA-synth_II/BPL/LPL"/>
</dbReference>
<dbReference type="GO" id="GO:0006432">
    <property type="term" value="P:phenylalanyl-tRNA aminoacylation"/>
    <property type="evidence" value="ECO:0007669"/>
    <property type="project" value="UniProtKB-UniRule"/>
</dbReference>
<keyword evidence="21" id="KW-1185">Reference proteome</keyword>
<keyword evidence="13 15" id="KW-0030">Aminoacyl-tRNA synthetase</keyword>
<dbReference type="InterPro" id="IPR005121">
    <property type="entry name" value="Fdx_antiC-bd"/>
</dbReference>
<evidence type="ECO:0000259" key="17">
    <source>
        <dbReference type="PROSITE" id="PS50886"/>
    </source>
</evidence>
<dbReference type="InterPro" id="IPR033714">
    <property type="entry name" value="tRNA_bind_bactPheRS"/>
</dbReference>
<dbReference type="GO" id="GO:0005524">
    <property type="term" value="F:ATP binding"/>
    <property type="evidence" value="ECO:0007669"/>
    <property type="project" value="UniProtKB-UniRule"/>
</dbReference>
<dbReference type="Pfam" id="PF17759">
    <property type="entry name" value="tRNA_synthFbeta"/>
    <property type="match status" value="1"/>
</dbReference>
<dbReference type="Gene3D" id="3.50.40.10">
    <property type="entry name" value="Phenylalanyl-trna Synthetase, Chain B, domain 3"/>
    <property type="match status" value="1"/>
</dbReference>
<dbReference type="SUPFAM" id="SSF56037">
    <property type="entry name" value="PheT/TilS domain"/>
    <property type="match status" value="1"/>
</dbReference>
<keyword evidence="6 15" id="KW-0436">Ligase</keyword>
<dbReference type="FunFam" id="3.30.930.10:FF:000022">
    <property type="entry name" value="Phenylalanine--tRNA ligase beta subunit"/>
    <property type="match status" value="1"/>
</dbReference>
<dbReference type="InterPro" id="IPR041616">
    <property type="entry name" value="PheRS_beta_core"/>
</dbReference>
<feature type="binding site" evidence="15">
    <location>
        <position position="476"/>
    </location>
    <ligand>
        <name>Mg(2+)</name>
        <dbReference type="ChEBI" id="CHEBI:18420"/>
        <note>shared with alpha subunit</note>
    </ligand>
</feature>
<evidence type="ECO:0000256" key="5">
    <source>
        <dbReference type="ARBA" id="ARBA00022555"/>
    </source>
</evidence>
<dbReference type="Pfam" id="PF03484">
    <property type="entry name" value="B5"/>
    <property type="match status" value="1"/>
</dbReference>
<dbReference type="PROSITE" id="PS51447">
    <property type="entry name" value="FDX_ACB"/>
    <property type="match status" value="1"/>
</dbReference>
<dbReference type="HAMAP" id="MF_00283">
    <property type="entry name" value="Phe_tRNA_synth_beta1"/>
    <property type="match status" value="1"/>
</dbReference>
<keyword evidence="9 15" id="KW-0067">ATP-binding</keyword>
<dbReference type="SMART" id="SM00873">
    <property type="entry name" value="B3_4"/>
    <property type="match status" value="1"/>
</dbReference>
<dbReference type="Gene3D" id="3.30.930.10">
    <property type="entry name" value="Bira Bifunctional Protein, Domain 2"/>
    <property type="match status" value="1"/>
</dbReference>
<feature type="domain" description="FDX-ACB" evidence="18">
    <location>
        <begin position="729"/>
        <end position="822"/>
    </location>
</feature>
<dbReference type="InterPro" id="IPR020825">
    <property type="entry name" value="Phe-tRNA_synthase-like_B3/B4"/>
</dbReference>
<dbReference type="EC" id="6.1.1.20" evidence="15"/>
<dbReference type="CDD" id="cd02796">
    <property type="entry name" value="tRNA_bind_bactPheRS"/>
    <property type="match status" value="1"/>
</dbReference>
<dbReference type="InterPro" id="IPR005146">
    <property type="entry name" value="B3/B4_tRNA-bd"/>
</dbReference>
<evidence type="ECO:0000256" key="6">
    <source>
        <dbReference type="ARBA" id="ARBA00022598"/>
    </source>
</evidence>
<dbReference type="Gene3D" id="3.30.56.10">
    <property type="match status" value="2"/>
</dbReference>
<feature type="domain" description="B5" evidence="19">
    <location>
        <begin position="423"/>
        <end position="498"/>
    </location>
</feature>
<evidence type="ECO:0000313" key="20">
    <source>
        <dbReference type="EMBL" id="TDG67916.1"/>
    </source>
</evidence>
<feature type="binding site" evidence="15">
    <location>
        <position position="485"/>
    </location>
    <ligand>
        <name>Mg(2+)</name>
        <dbReference type="ChEBI" id="CHEBI:18420"/>
        <note>shared with alpha subunit</note>
    </ligand>
</feature>
<comment type="subcellular location">
    <subcellularLocation>
        <location evidence="1 15">Cytoplasm</location>
    </subcellularLocation>
</comment>
<dbReference type="GO" id="GO:0000049">
    <property type="term" value="F:tRNA binding"/>
    <property type="evidence" value="ECO:0007669"/>
    <property type="project" value="UniProtKB-UniRule"/>
</dbReference>
<dbReference type="InterPro" id="IPR036690">
    <property type="entry name" value="Fdx_antiC-bd_sf"/>
</dbReference>
<dbReference type="Pfam" id="PF01588">
    <property type="entry name" value="tRNA_bind"/>
    <property type="match status" value="1"/>
</dbReference>
<accession>A0A4R5N7Q7</accession>
<dbReference type="InterPro" id="IPR045060">
    <property type="entry name" value="Phe-tRNA-ligase_IIc_bsu"/>
</dbReference>
<dbReference type="FunFam" id="3.30.56.10:FF:000002">
    <property type="entry name" value="Phenylalanine--tRNA ligase beta subunit"/>
    <property type="match status" value="1"/>
</dbReference>
<protein>
    <recommendedName>
        <fullName evidence="15">Phenylalanine--tRNA ligase beta subunit</fullName>
        <ecNumber evidence="15">6.1.1.20</ecNumber>
    </recommendedName>
    <alternativeName>
        <fullName evidence="15">Phenylalanyl-tRNA synthetase beta subunit</fullName>
        <shortName evidence="15">PheRS</shortName>
    </alternativeName>
</protein>